<reference evidence="5" key="3">
    <citation type="submission" date="2023-12" db="EMBL/GenBank/DDBJ databases">
        <authorList>
            <person name="Sun Q."/>
            <person name="Inoue M."/>
        </authorList>
    </citation>
    <scope>NUCLEOTIDE SEQUENCE</scope>
    <source>
        <strain evidence="5">JCM 12289</strain>
    </source>
</reference>
<dbReference type="EMBL" id="CP095007">
    <property type="protein sequence ID" value="UOO97027.1"/>
    <property type="molecule type" value="Genomic_DNA"/>
</dbReference>
<feature type="domain" description="FAD-binding" evidence="3">
    <location>
        <begin position="3"/>
        <end position="43"/>
    </location>
</feature>
<dbReference type="EMBL" id="BAAADN010000055">
    <property type="protein sequence ID" value="GAA0472258.1"/>
    <property type="molecule type" value="Genomic_DNA"/>
</dbReference>
<dbReference type="KEGG" id="hdo:MUK72_16410"/>
<dbReference type="AlphaFoldDB" id="A0AAV3SJB8"/>
<keyword evidence="6" id="KW-0614">Plasmid</keyword>
<dbReference type="GO" id="GO:0071949">
    <property type="term" value="F:FAD binding"/>
    <property type="evidence" value="ECO:0007669"/>
    <property type="project" value="InterPro"/>
</dbReference>
<name>A0AAV3SJB8_HALDO</name>
<reference evidence="5" key="1">
    <citation type="journal article" date="2014" name="Int. J. Syst. Evol. Microbiol.">
        <title>Complete genome sequence of Corynebacterium casei LMG S-19264T (=DSM 44701T), isolated from a smear-ripened cheese.</title>
        <authorList>
            <consortium name="US DOE Joint Genome Institute (JGI-PGF)"/>
            <person name="Walter F."/>
            <person name="Albersmeier A."/>
            <person name="Kalinowski J."/>
            <person name="Ruckert C."/>
        </authorList>
    </citation>
    <scope>NUCLEOTIDE SEQUENCE</scope>
    <source>
        <strain evidence="5">JCM 12289</strain>
    </source>
</reference>
<dbReference type="PRINTS" id="PR00368">
    <property type="entry name" value="FADPNR"/>
</dbReference>
<sequence>MTEIDVAIVGGGPAGLSAALLTAKNGLHTIVFDTDDTAMNKARLRNYLGVENVMGDEFMAVAREQVDDHGADRRQGEAVSAVERTDAGFRVTTDEGGYDAPYVVLASGYPCDLAAELGCELGKYDTVAVDVDCETTVENAYAVGEAVRMPKIQAAISVGHGATAAIDILWKERNEPFHDYDKAVHAQ</sequence>
<dbReference type="Pfam" id="PF01494">
    <property type="entry name" value="FAD_binding_3"/>
    <property type="match status" value="1"/>
</dbReference>
<dbReference type="GeneID" id="71763464"/>
<dbReference type="InterPro" id="IPR023753">
    <property type="entry name" value="FAD/NAD-binding_dom"/>
</dbReference>
<keyword evidence="2" id="KW-0560">Oxidoreductase</keyword>
<keyword evidence="1" id="KW-0285">Flavoprotein</keyword>
<dbReference type="SUPFAM" id="SSF51905">
    <property type="entry name" value="FAD/NAD(P)-binding domain"/>
    <property type="match status" value="1"/>
</dbReference>
<geneLocation type="plasmid" evidence="6 7">
    <name>unnamed2</name>
</geneLocation>
<dbReference type="Proteomes" id="UP000830542">
    <property type="component" value="Plasmid unnamed2"/>
</dbReference>
<dbReference type="GO" id="GO:0016491">
    <property type="term" value="F:oxidoreductase activity"/>
    <property type="evidence" value="ECO:0007669"/>
    <property type="project" value="UniProtKB-KW"/>
</dbReference>
<evidence type="ECO:0000259" key="3">
    <source>
        <dbReference type="Pfam" id="PF01494"/>
    </source>
</evidence>
<reference evidence="6" key="2">
    <citation type="submission" date="2022-04" db="EMBL/GenBank/DDBJ databases">
        <title>Sequencing and genomic assembly of Halococcus dombrowskii.</title>
        <authorList>
            <person name="Lim S.W."/>
            <person name="MacLea K.S."/>
        </authorList>
    </citation>
    <scope>NUCLEOTIDE SEQUENCE</scope>
    <source>
        <strain evidence="6">H4</strain>
        <plasmid evidence="6">unnamed2</plasmid>
    </source>
</reference>
<gene>
    <name evidence="5" type="ORF">GCM10008985_31310</name>
    <name evidence="6" type="ORF">MUK72_16410</name>
</gene>
<keyword evidence="7" id="KW-1185">Reference proteome</keyword>
<dbReference type="InterPro" id="IPR036188">
    <property type="entry name" value="FAD/NAD-bd_sf"/>
</dbReference>
<dbReference type="PANTHER" id="PTHR48105">
    <property type="entry name" value="THIOREDOXIN REDUCTASE 1-RELATED-RELATED"/>
    <property type="match status" value="1"/>
</dbReference>
<dbReference type="Gene3D" id="3.50.50.60">
    <property type="entry name" value="FAD/NAD(P)-binding domain"/>
    <property type="match status" value="1"/>
</dbReference>
<accession>A0AAV3SJB8</accession>
<evidence type="ECO:0000313" key="6">
    <source>
        <dbReference type="EMBL" id="UOO97027.1"/>
    </source>
</evidence>
<dbReference type="PRINTS" id="PR00469">
    <property type="entry name" value="PNDRDTASEII"/>
</dbReference>
<evidence type="ECO:0000259" key="4">
    <source>
        <dbReference type="Pfam" id="PF07992"/>
    </source>
</evidence>
<proteinExistence type="predicted"/>
<dbReference type="InterPro" id="IPR002938">
    <property type="entry name" value="FAD-bd"/>
</dbReference>
<dbReference type="Pfam" id="PF07992">
    <property type="entry name" value="Pyr_redox_2"/>
    <property type="match status" value="1"/>
</dbReference>
<evidence type="ECO:0000313" key="7">
    <source>
        <dbReference type="Proteomes" id="UP000830542"/>
    </source>
</evidence>
<evidence type="ECO:0000313" key="8">
    <source>
        <dbReference type="Proteomes" id="UP001500962"/>
    </source>
</evidence>
<evidence type="ECO:0000256" key="1">
    <source>
        <dbReference type="ARBA" id="ARBA00022630"/>
    </source>
</evidence>
<dbReference type="InterPro" id="IPR050097">
    <property type="entry name" value="Ferredoxin-NADP_redctase_2"/>
</dbReference>
<evidence type="ECO:0000313" key="5">
    <source>
        <dbReference type="EMBL" id="GAA0472258.1"/>
    </source>
</evidence>
<protein>
    <submittedName>
        <fullName evidence="5 6">FAD-dependent oxidoreductase</fullName>
    </submittedName>
</protein>
<dbReference type="Proteomes" id="UP001500962">
    <property type="component" value="Unassembled WGS sequence"/>
</dbReference>
<evidence type="ECO:0000256" key="2">
    <source>
        <dbReference type="ARBA" id="ARBA00023002"/>
    </source>
</evidence>
<dbReference type="RefSeq" id="WP_244706287.1">
    <property type="nucleotide sequence ID" value="NZ_BAAADN010000055.1"/>
</dbReference>
<organism evidence="5 8">
    <name type="scientific">Halococcus dombrowskii</name>
    <dbReference type="NCBI Taxonomy" id="179637"/>
    <lineage>
        <taxon>Archaea</taxon>
        <taxon>Methanobacteriati</taxon>
        <taxon>Methanobacteriota</taxon>
        <taxon>Stenosarchaea group</taxon>
        <taxon>Halobacteria</taxon>
        <taxon>Halobacteriales</taxon>
        <taxon>Halococcaceae</taxon>
        <taxon>Halococcus</taxon>
    </lineage>
</organism>
<feature type="domain" description="FAD/NAD(P)-binding" evidence="4">
    <location>
        <begin position="52"/>
        <end position="157"/>
    </location>
</feature>